<protein>
    <submittedName>
        <fullName evidence="1">Uncharacterized protein</fullName>
    </submittedName>
</protein>
<gene>
    <name evidence="1" type="ORF">BN2475_590034</name>
</gene>
<sequence>MDAWFFQRREALAGGSAELAHVGGNSAAMQGRVAYGLTYLQIADGKSRCGGNGFKGNGEHVDYSGYR</sequence>
<dbReference type="Proteomes" id="UP000187012">
    <property type="component" value="Unassembled WGS sequence"/>
</dbReference>
<evidence type="ECO:0000313" key="2">
    <source>
        <dbReference type="Proteomes" id="UP000187012"/>
    </source>
</evidence>
<dbReference type="AlphaFoldDB" id="A0A1N7SEG4"/>
<proteinExistence type="predicted"/>
<name>A0A1N7SEG4_9BURK</name>
<keyword evidence="2" id="KW-1185">Reference proteome</keyword>
<evidence type="ECO:0000313" key="1">
    <source>
        <dbReference type="EMBL" id="SIT45785.1"/>
    </source>
</evidence>
<organism evidence="1 2">
    <name type="scientific">Paraburkholderia ribeironis</name>
    <dbReference type="NCBI Taxonomy" id="1247936"/>
    <lineage>
        <taxon>Bacteria</taxon>
        <taxon>Pseudomonadati</taxon>
        <taxon>Pseudomonadota</taxon>
        <taxon>Betaproteobacteria</taxon>
        <taxon>Burkholderiales</taxon>
        <taxon>Burkholderiaceae</taxon>
        <taxon>Paraburkholderia</taxon>
    </lineage>
</organism>
<reference evidence="1 2" key="1">
    <citation type="submission" date="2016-12" db="EMBL/GenBank/DDBJ databases">
        <authorList>
            <person name="Song W.-J."/>
            <person name="Kurnit D.M."/>
        </authorList>
    </citation>
    <scope>NUCLEOTIDE SEQUENCE [LARGE SCALE GENOMIC DNA]</scope>
    <source>
        <strain evidence="1 2">STM7296</strain>
    </source>
</reference>
<accession>A0A1N7SEG4</accession>
<dbReference type="EMBL" id="CYGX02000059">
    <property type="protein sequence ID" value="SIT45785.1"/>
    <property type="molecule type" value="Genomic_DNA"/>
</dbReference>